<feature type="region of interest" description="Disordered" evidence="9">
    <location>
        <begin position="1"/>
        <end position="48"/>
    </location>
</feature>
<dbReference type="GO" id="GO:0005524">
    <property type="term" value="F:ATP binding"/>
    <property type="evidence" value="ECO:0007669"/>
    <property type="project" value="UniProtKB-KW"/>
</dbReference>
<feature type="transmembrane region" description="Helical" evidence="10">
    <location>
        <begin position="169"/>
        <end position="192"/>
    </location>
</feature>
<evidence type="ECO:0000256" key="3">
    <source>
        <dbReference type="ARBA" id="ARBA00022448"/>
    </source>
</evidence>
<feature type="compositionally biased region" description="Basic and acidic residues" evidence="9">
    <location>
        <begin position="23"/>
        <end position="42"/>
    </location>
</feature>
<keyword evidence="7 10" id="KW-1133">Transmembrane helix</keyword>
<dbReference type="Proteomes" id="UP001163046">
    <property type="component" value="Unassembled WGS sequence"/>
</dbReference>
<dbReference type="InterPro" id="IPR011527">
    <property type="entry name" value="ABC1_TM_dom"/>
</dbReference>
<evidence type="ECO:0000256" key="9">
    <source>
        <dbReference type="SAM" id="MobiDB-lite"/>
    </source>
</evidence>
<evidence type="ECO:0000256" key="6">
    <source>
        <dbReference type="ARBA" id="ARBA00022840"/>
    </source>
</evidence>
<feature type="transmembrane region" description="Helical" evidence="10">
    <location>
        <begin position="395"/>
        <end position="413"/>
    </location>
</feature>
<evidence type="ECO:0000256" key="7">
    <source>
        <dbReference type="ARBA" id="ARBA00022989"/>
    </source>
</evidence>
<comment type="subcellular location">
    <subcellularLocation>
        <location evidence="1">Membrane</location>
        <topology evidence="1">Multi-pass membrane protein</topology>
    </subcellularLocation>
</comment>
<gene>
    <name evidence="12" type="ORF">OS493_018179</name>
</gene>
<keyword evidence="4 10" id="KW-0812">Transmembrane</keyword>
<proteinExistence type="inferred from homology"/>
<dbReference type="Pfam" id="PF00664">
    <property type="entry name" value="ABC_membrane"/>
    <property type="match status" value="1"/>
</dbReference>
<feature type="transmembrane region" description="Helical" evidence="10">
    <location>
        <begin position="129"/>
        <end position="157"/>
    </location>
</feature>
<protein>
    <recommendedName>
        <fullName evidence="11">ABC transmembrane type-1 domain-containing protein</fullName>
    </recommendedName>
</protein>
<organism evidence="12 13">
    <name type="scientific">Desmophyllum pertusum</name>
    <dbReference type="NCBI Taxonomy" id="174260"/>
    <lineage>
        <taxon>Eukaryota</taxon>
        <taxon>Metazoa</taxon>
        <taxon>Cnidaria</taxon>
        <taxon>Anthozoa</taxon>
        <taxon>Hexacorallia</taxon>
        <taxon>Scleractinia</taxon>
        <taxon>Caryophylliina</taxon>
        <taxon>Caryophylliidae</taxon>
        <taxon>Desmophyllum</taxon>
    </lineage>
</organism>
<keyword evidence="8 10" id="KW-0472">Membrane</keyword>
<evidence type="ECO:0000256" key="8">
    <source>
        <dbReference type="ARBA" id="ARBA00023136"/>
    </source>
</evidence>
<keyword evidence="6" id="KW-0067">ATP-binding</keyword>
<dbReference type="GO" id="GO:0016020">
    <property type="term" value="C:membrane"/>
    <property type="evidence" value="ECO:0007669"/>
    <property type="project" value="UniProtKB-SubCell"/>
</dbReference>
<comment type="caution">
    <text evidence="12">The sequence shown here is derived from an EMBL/GenBank/DDBJ whole genome shotgun (WGS) entry which is preliminary data.</text>
</comment>
<feature type="transmembrane region" description="Helical" evidence="10">
    <location>
        <begin position="241"/>
        <end position="261"/>
    </location>
</feature>
<dbReference type="EMBL" id="MU827311">
    <property type="protein sequence ID" value="KAJ7360187.1"/>
    <property type="molecule type" value="Genomic_DNA"/>
</dbReference>
<keyword evidence="13" id="KW-1185">Reference proteome</keyword>
<evidence type="ECO:0000256" key="2">
    <source>
        <dbReference type="ARBA" id="ARBA00009726"/>
    </source>
</evidence>
<keyword evidence="3" id="KW-0813">Transport</keyword>
<dbReference type="InterPro" id="IPR050173">
    <property type="entry name" value="ABC_transporter_C-like"/>
</dbReference>
<dbReference type="PANTHER" id="PTHR24223">
    <property type="entry name" value="ATP-BINDING CASSETTE SUB-FAMILY C"/>
    <property type="match status" value="1"/>
</dbReference>
<comment type="similarity">
    <text evidence="2">Belongs to the ABC transporter superfamily. ABCC family. Conjugate transporter (TC 3.A.1.208) subfamily.</text>
</comment>
<feature type="transmembrane region" description="Helical" evidence="10">
    <location>
        <begin position="353"/>
        <end position="375"/>
    </location>
</feature>
<dbReference type="SUPFAM" id="SSF90123">
    <property type="entry name" value="ABC transporter transmembrane region"/>
    <property type="match status" value="1"/>
</dbReference>
<dbReference type="Gene3D" id="1.20.1560.10">
    <property type="entry name" value="ABC transporter type 1, transmembrane domain"/>
    <property type="match status" value="1"/>
</dbReference>
<name>A0A9X0CKK3_9CNID</name>
<dbReference type="InterPro" id="IPR036640">
    <property type="entry name" value="ABC1_TM_sf"/>
</dbReference>
<dbReference type="FunFam" id="1.20.1560.10:FF:000026">
    <property type="entry name" value="Multidrug resistance-associated protein lethal(2)03659"/>
    <property type="match status" value="1"/>
</dbReference>
<accession>A0A9X0CKK3</accession>
<dbReference type="AlphaFoldDB" id="A0A9X0CKK3"/>
<dbReference type="PANTHER" id="PTHR24223:SF456">
    <property type="entry name" value="MULTIDRUG RESISTANCE-ASSOCIATED PROTEIN LETHAL(2)03659"/>
    <property type="match status" value="1"/>
</dbReference>
<feature type="domain" description="ABC transmembrane type-1" evidence="11">
    <location>
        <begin position="130"/>
        <end position="411"/>
    </location>
</feature>
<dbReference type="PROSITE" id="PS50929">
    <property type="entry name" value="ABC_TM1F"/>
    <property type="match status" value="1"/>
</dbReference>
<evidence type="ECO:0000256" key="5">
    <source>
        <dbReference type="ARBA" id="ARBA00022741"/>
    </source>
</evidence>
<evidence type="ECO:0000259" key="11">
    <source>
        <dbReference type="PROSITE" id="PS50929"/>
    </source>
</evidence>
<feature type="transmembrane region" description="Helical" evidence="10">
    <location>
        <begin position="267"/>
        <end position="286"/>
    </location>
</feature>
<evidence type="ECO:0000313" key="12">
    <source>
        <dbReference type="EMBL" id="KAJ7360187.1"/>
    </source>
</evidence>
<dbReference type="OrthoDB" id="6500128at2759"/>
<evidence type="ECO:0000256" key="4">
    <source>
        <dbReference type="ARBA" id="ARBA00022692"/>
    </source>
</evidence>
<reference evidence="12" key="1">
    <citation type="submission" date="2023-01" db="EMBL/GenBank/DDBJ databases">
        <title>Genome assembly of the deep-sea coral Lophelia pertusa.</title>
        <authorList>
            <person name="Herrera S."/>
            <person name="Cordes E."/>
        </authorList>
    </citation>
    <scope>NUCLEOTIDE SEQUENCE</scope>
    <source>
        <strain evidence="12">USNM1676648</strain>
        <tissue evidence="12">Polyp</tissue>
    </source>
</reference>
<dbReference type="GO" id="GO:0140359">
    <property type="term" value="F:ABC-type transporter activity"/>
    <property type="evidence" value="ECO:0007669"/>
    <property type="project" value="InterPro"/>
</dbReference>
<sequence length="441" mass="50305">MDEEDLVDVKIPPPDDDSDDDCSIDKDPKDSLLEEKRRDSDPGIKPSPMPGVNLLSRFVTFWWLNPLLSLGSKRPLQAEDLYGLRSKDSTAVVGDQLQREWDKERYNAEEKKKTPSLLRAIIRTFGKGYVALTIFAVMADSLRIIQPIFLGLLISYFNQETTTTQKQAFLYALAVCICSILSSFLMTPFTFLRQCYGMRVRIACTSLVYNKVLRLSNAALASTTTGNIVNLVSSDTQKFDWACYFLHYLVLGPIEALAVLGLLWREIGASSLAGMGLLFILVPMQIKMGDVLMYFRRQVSHLIDERVKLMNEVISGMRVIKLYTWEDSITQWVSKIRISELSWFRKLAFMRGFFMSFFFSSSVLITFVTFMTYVLTGHILTAQKVFTCLSLFNSVRLVMALFFPVAITLMNEGKVSIERIQRLLLLDEFALSRIDNIKFEA</sequence>
<evidence type="ECO:0000256" key="1">
    <source>
        <dbReference type="ARBA" id="ARBA00004141"/>
    </source>
</evidence>
<evidence type="ECO:0000256" key="10">
    <source>
        <dbReference type="SAM" id="Phobius"/>
    </source>
</evidence>
<dbReference type="CDD" id="cd18594">
    <property type="entry name" value="ABC_6TM_CFTR_D1"/>
    <property type="match status" value="1"/>
</dbReference>
<evidence type="ECO:0000313" key="13">
    <source>
        <dbReference type="Proteomes" id="UP001163046"/>
    </source>
</evidence>
<keyword evidence="5" id="KW-0547">Nucleotide-binding</keyword>